<accession>A0A1G9HS09</accession>
<keyword evidence="9" id="KW-1185">Reference proteome</keyword>
<organism evidence="8 9">
    <name type="scientific">Natronincola ferrireducens</name>
    <dbReference type="NCBI Taxonomy" id="393762"/>
    <lineage>
        <taxon>Bacteria</taxon>
        <taxon>Bacillati</taxon>
        <taxon>Bacillota</taxon>
        <taxon>Clostridia</taxon>
        <taxon>Peptostreptococcales</taxon>
        <taxon>Natronincolaceae</taxon>
        <taxon>Natronincola</taxon>
    </lineage>
</organism>
<evidence type="ECO:0000256" key="4">
    <source>
        <dbReference type="ARBA" id="ARBA00022801"/>
    </source>
</evidence>
<evidence type="ECO:0000256" key="1">
    <source>
        <dbReference type="ARBA" id="ARBA00022694"/>
    </source>
</evidence>
<evidence type="ECO:0000256" key="3">
    <source>
        <dbReference type="ARBA" id="ARBA00022759"/>
    </source>
</evidence>
<dbReference type="NCBIfam" id="TIGR00188">
    <property type="entry name" value="rnpA"/>
    <property type="match status" value="1"/>
</dbReference>
<comment type="subunit">
    <text evidence="6">Consists of a catalytic RNA component (M1 or rnpB) and a protein subunit.</text>
</comment>
<keyword evidence="4 6" id="KW-0378">Hydrolase</keyword>
<dbReference type="GO" id="GO:0004526">
    <property type="term" value="F:ribonuclease P activity"/>
    <property type="evidence" value="ECO:0007669"/>
    <property type="project" value="UniProtKB-UniRule"/>
</dbReference>
<dbReference type="EMBL" id="FNFP01000009">
    <property type="protein sequence ID" value="SDL15642.1"/>
    <property type="molecule type" value="Genomic_DNA"/>
</dbReference>
<comment type="function">
    <text evidence="6">RNaseP catalyzes the removal of the 5'-leader sequence from pre-tRNA to produce the mature 5'-terminus. It can also cleave other RNA substrates such as 4.5S RNA. The protein component plays an auxiliary but essential role in vivo by binding to the 5'-leader sequence and broadening the substrate specificity of the ribozyme.</text>
</comment>
<evidence type="ECO:0000313" key="8">
    <source>
        <dbReference type="EMBL" id="SDL15642.1"/>
    </source>
</evidence>
<gene>
    <name evidence="6" type="primary">rnpA</name>
    <name evidence="8" type="ORF">SAMN05660472_02721</name>
</gene>
<name>A0A1G9HS09_9FIRM</name>
<dbReference type="GO" id="GO:0042781">
    <property type="term" value="F:3'-tRNA processing endoribonuclease activity"/>
    <property type="evidence" value="ECO:0007669"/>
    <property type="project" value="TreeGrafter"/>
</dbReference>
<dbReference type="InterPro" id="IPR000100">
    <property type="entry name" value="RNase_P"/>
</dbReference>
<dbReference type="HAMAP" id="MF_00227">
    <property type="entry name" value="RNase_P"/>
    <property type="match status" value="1"/>
</dbReference>
<sequence>MLGLWGGWNGGGSMKTANRLRKNEDFRKVYRQANSMANKLLILYIRKNDLEYTRAGFTVSKKVGKSVVRSKVKRKMRESYRLNDNKFIKGYDLVFIAREGCKEASFQEIESALLHLMRKKKLLLQR</sequence>
<evidence type="ECO:0000256" key="2">
    <source>
        <dbReference type="ARBA" id="ARBA00022722"/>
    </source>
</evidence>
<reference evidence="8 9" key="1">
    <citation type="submission" date="2016-10" db="EMBL/GenBank/DDBJ databases">
        <authorList>
            <person name="de Groot N.N."/>
        </authorList>
    </citation>
    <scope>NUCLEOTIDE SEQUENCE [LARGE SCALE GENOMIC DNA]</scope>
    <source>
        <strain evidence="8 9">DSM 18346</strain>
    </source>
</reference>
<evidence type="ECO:0000256" key="7">
    <source>
        <dbReference type="NCBIfam" id="TIGR00188"/>
    </source>
</evidence>
<dbReference type="GO" id="GO:0030677">
    <property type="term" value="C:ribonuclease P complex"/>
    <property type="evidence" value="ECO:0007669"/>
    <property type="project" value="TreeGrafter"/>
</dbReference>
<keyword evidence="5 6" id="KW-0694">RNA-binding</keyword>
<evidence type="ECO:0000256" key="6">
    <source>
        <dbReference type="HAMAP-Rule" id="MF_00227"/>
    </source>
</evidence>
<protein>
    <recommendedName>
        <fullName evidence="6 7">Ribonuclease P protein component</fullName>
        <shortName evidence="6">RNase P protein</shortName>
        <shortName evidence="6">RNaseP protein</shortName>
        <ecNumber evidence="6 7">3.1.26.5</ecNumber>
    </recommendedName>
    <alternativeName>
        <fullName evidence="6">Protein C5</fullName>
    </alternativeName>
</protein>
<keyword evidence="3 6" id="KW-0255">Endonuclease</keyword>
<keyword evidence="2 6" id="KW-0540">Nuclease</keyword>
<dbReference type="STRING" id="393762.SAMN05660472_02721"/>
<dbReference type="Proteomes" id="UP000198718">
    <property type="component" value="Unassembled WGS sequence"/>
</dbReference>
<dbReference type="SUPFAM" id="SSF54211">
    <property type="entry name" value="Ribosomal protein S5 domain 2-like"/>
    <property type="match status" value="1"/>
</dbReference>
<dbReference type="PANTHER" id="PTHR33992:SF1">
    <property type="entry name" value="RIBONUCLEASE P PROTEIN COMPONENT"/>
    <property type="match status" value="1"/>
</dbReference>
<dbReference type="Gene3D" id="3.30.230.10">
    <property type="match status" value="1"/>
</dbReference>
<dbReference type="GO" id="GO:0000049">
    <property type="term" value="F:tRNA binding"/>
    <property type="evidence" value="ECO:0007669"/>
    <property type="project" value="UniProtKB-UniRule"/>
</dbReference>
<evidence type="ECO:0000313" key="9">
    <source>
        <dbReference type="Proteomes" id="UP000198718"/>
    </source>
</evidence>
<dbReference type="InterPro" id="IPR014721">
    <property type="entry name" value="Ribsml_uS5_D2-typ_fold_subgr"/>
</dbReference>
<dbReference type="Pfam" id="PF00825">
    <property type="entry name" value="Ribonuclease_P"/>
    <property type="match status" value="1"/>
</dbReference>
<dbReference type="AlphaFoldDB" id="A0A1G9HS09"/>
<dbReference type="PANTHER" id="PTHR33992">
    <property type="entry name" value="RIBONUCLEASE P PROTEIN COMPONENT"/>
    <property type="match status" value="1"/>
</dbReference>
<dbReference type="GO" id="GO:0001682">
    <property type="term" value="P:tRNA 5'-leader removal"/>
    <property type="evidence" value="ECO:0007669"/>
    <property type="project" value="UniProtKB-UniRule"/>
</dbReference>
<keyword evidence="1 6" id="KW-0819">tRNA processing</keyword>
<proteinExistence type="inferred from homology"/>
<evidence type="ECO:0000256" key="5">
    <source>
        <dbReference type="ARBA" id="ARBA00022884"/>
    </source>
</evidence>
<comment type="catalytic activity">
    <reaction evidence="6">
        <text>Endonucleolytic cleavage of RNA, removing 5'-extranucleotides from tRNA precursor.</text>
        <dbReference type="EC" id="3.1.26.5"/>
    </reaction>
</comment>
<dbReference type="InterPro" id="IPR020568">
    <property type="entry name" value="Ribosomal_Su5_D2-typ_SF"/>
</dbReference>
<comment type="similarity">
    <text evidence="6">Belongs to the RnpA family.</text>
</comment>
<dbReference type="EC" id="3.1.26.5" evidence="6 7"/>